<keyword evidence="4" id="KW-1185">Reference proteome</keyword>
<dbReference type="WBParaSite" id="BXY_0411800.1">
    <property type="protein sequence ID" value="BXY_0411800.1"/>
    <property type="gene ID" value="BXY_0411800"/>
</dbReference>
<dbReference type="Proteomes" id="UP000095284">
    <property type="component" value="Unplaced"/>
</dbReference>
<feature type="chain" id="PRO_5036308655" evidence="1">
    <location>
        <begin position="20"/>
        <end position="111"/>
    </location>
</feature>
<dbReference type="EMBL" id="CAJFCV020000005">
    <property type="protein sequence ID" value="CAG9122195.1"/>
    <property type="molecule type" value="Genomic_DNA"/>
</dbReference>
<accession>A0A1I7RTR3</accession>
<organism evidence="3 5">
    <name type="scientific">Bursaphelenchus xylophilus</name>
    <name type="common">Pinewood nematode worm</name>
    <name type="synonym">Aphelenchoides xylophilus</name>
    <dbReference type="NCBI Taxonomy" id="6326"/>
    <lineage>
        <taxon>Eukaryota</taxon>
        <taxon>Metazoa</taxon>
        <taxon>Ecdysozoa</taxon>
        <taxon>Nematoda</taxon>
        <taxon>Chromadorea</taxon>
        <taxon>Rhabditida</taxon>
        <taxon>Tylenchina</taxon>
        <taxon>Tylenchomorpha</taxon>
        <taxon>Aphelenchoidea</taxon>
        <taxon>Aphelenchoididae</taxon>
        <taxon>Bursaphelenchus</taxon>
    </lineage>
</organism>
<keyword evidence="1" id="KW-0732">Signal</keyword>
<dbReference type="EMBL" id="CAJFDI010000005">
    <property type="protein sequence ID" value="CAD5231096.1"/>
    <property type="molecule type" value="Genomic_DNA"/>
</dbReference>
<reference evidence="5" key="1">
    <citation type="submission" date="2016-11" db="UniProtKB">
        <authorList>
            <consortium name="WormBaseParasite"/>
        </authorList>
    </citation>
    <scope>IDENTIFICATION</scope>
</reference>
<dbReference type="Proteomes" id="UP000659654">
    <property type="component" value="Unassembled WGS sequence"/>
</dbReference>
<feature type="signal peptide" evidence="1">
    <location>
        <begin position="1"/>
        <end position="19"/>
    </location>
</feature>
<dbReference type="SMR" id="A0A1I7RTR3"/>
<evidence type="ECO:0000256" key="1">
    <source>
        <dbReference type="SAM" id="SignalP"/>
    </source>
</evidence>
<evidence type="ECO:0000313" key="4">
    <source>
        <dbReference type="Proteomes" id="UP000659654"/>
    </source>
</evidence>
<name>A0A1I7RTR3_BURXY</name>
<reference evidence="2" key="2">
    <citation type="submission" date="2020-09" db="EMBL/GenBank/DDBJ databases">
        <authorList>
            <person name="Kikuchi T."/>
        </authorList>
    </citation>
    <scope>NUCLEOTIDE SEQUENCE</scope>
    <source>
        <strain evidence="2">Ka4C1</strain>
    </source>
</reference>
<protein>
    <submittedName>
        <fullName evidence="2">(pine wood nematode) hypothetical protein</fullName>
    </submittedName>
</protein>
<evidence type="ECO:0000313" key="3">
    <source>
        <dbReference type="Proteomes" id="UP000095284"/>
    </source>
</evidence>
<sequence>MTAPKIFLLLFLSLSLATAENKTLYDTCLNDAVASKAPAIYEPCVAKRPKDTKPIEQEVEDTIKRLPKMPFDERESVLMGLLATEALTLCTLDKAFCDRLKKQFDLFPYRG</sequence>
<dbReference type="AlphaFoldDB" id="A0A1I7RTR3"/>
<dbReference type="Proteomes" id="UP000582659">
    <property type="component" value="Unassembled WGS sequence"/>
</dbReference>
<gene>
    <name evidence="2" type="ORF">BXYJ_LOCUS11310</name>
</gene>
<evidence type="ECO:0000313" key="5">
    <source>
        <dbReference type="WBParaSite" id="BXY_0411800.1"/>
    </source>
</evidence>
<proteinExistence type="predicted"/>
<evidence type="ECO:0000313" key="2">
    <source>
        <dbReference type="EMBL" id="CAD5231096.1"/>
    </source>
</evidence>